<accession>A0A0A2XGF1</accession>
<proteinExistence type="predicted"/>
<name>A0A0A2XGF1_9PAST</name>
<dbReference type="Proteomes" id="UP000030418">
    <property type="component" value="Unassembled WGS sequence"/>
</dbReference>
<gene>
    <name evidence="1" type="ORF">P375_08035</name>
</gene>
<dbReference type="EMBL" id="JPXY01000035">
    <property type="protein sequence ID" value="KGQ31218.1"/>
    <property type="molecule type" value="Genomic_DNA"/>
</dbReference>
<reference evidence="1 2" key="1">
    <citation type="submission" date="2014-08" db="EMBL/GenBank/DDBJ databases">
        <title>Chaperone-usher fimbriae in a diverse selection of Gallibacterium genomes.</title>
        <authorList>
            <person name="Kudirkiene E."/>
            <person name="Bager R.J."/>
            <person name="Johnson T.J."/>
            <person name="Bojesen A.M."/>
        </authorList>
    </citation>
    <scope>NUCLEOTIDE SEQUENCE [LARGE SCALE GENOMIC DNA]</scope>
    <source>
        <strain evidence="1 2">CCM5976</strain>
    </source>
</reference>
<evidence type="ECO:0000313" key="2">
    <source>
        <dbReference type="Proteomes" id="UP000030418"/>
    </source>
</evidence>
<dbReference type="AlphaFoldDB" id="A0A0A2XGF1"/>
<dbReference type="RefSeq" id="WP_039135901.1">
    <property type="nucleotide sequence ID" value="NZ_JPXY01000035.1"/>
</dbReference>
<protein>
    <submittedName>
        <fullName evidence="1">Uncharacterized protein</fullName>
    </submittedName>
</protein>
<comment type="caution">
    <text evidence="1">The sequence shown here is derived from an EMBL/GenBank/DDBJ whole genome shotgun (WGS) entry which is preliminary data.</text>
</comment>
<sequence length="250" mass="27208">MWRLATLQLNQDTKEKLKQIQSGKAQQVNLSVAGTKLGVHNWTHGSKTKDGRYLSPQNAIKAIADKFVDKSDANRPAGSVDVVGIMITTQNIDAFIAQLEQVAVLLPDPVFKQSYDYAKSQKDLAATKMVKTPTVGYPAFSPGADITPQSAQTLNGIMRNANAVAMAVRGDPSTLIKNLLKKKQQREAENKQKLDKLLSTKAQVYAFCETGELAQIALRLNSGAPSSEYIFTALIVYVGADLSNIRGMII</sequence>
<organism evidence="1 2">
    <name type="scientific">Gallibacterium genomosp. 2</name>
    <dbReference type="NCBI Taxonomy" id="155517"/>
    <lineage>
        <taxon>Bacteria</taxon>
        <taxon>Pseudomonadati</taxon>
        <taxon>Pseudomonadota</taxon>
        <taxon>Gammaproteobacteria</taxon>
        <taxon>Pasteurellales</taxon>
        <taxon>Pasteurellaceae</taxon>
        <taxon>Gallibacterium</taxon>
    </lineage>
</organism>
<evidence type="ECO:0000313" key="1">
    <source>
        <dbReference type="EMBL" id="KGQ31218.1"/>
    </source>
</evidence>
<keyword evidence="2" id="KW-1185">Reference proteome</keyword>